<keyword evidence="2 5" id="KW-0690">Ribosome biogenesis</keyword>
<dbReference type="InterPro" id="IPR005227">
    <property type="entry name" value="YqgF"/>
</dbReference>
<name>A0A9D1LTM1_9FIRM</name>
<gene>
    <name evidence="7" type="primary">ruvX</name>
    <name evidence="7" type="ORF">IAB04_00245</name>
</gene>
<sequence>MRIMGIDYGDSRVGIAISDAMGWTAQGVRTLANKGGKKLLSELKTVLEELQPEKIVIGLPKNMDGSLGFRADATYAFAEGLKTIFSGEIIFWDERLSTVSAARILNETNTRGKNRKKVLDTVSACIILENYLNSNKF</sequence>
<keyword evidence="4 5" id="KW-0378">Hydrolase</keyword>
<evidence type="ECO:0000313" key="8">
    <source>
        <dbReference type="Proteomes" id="UP000824111"/>
    </source>
</evidence>
<evidence type="ECO:0000313" key="7">
    <source>
        <dbReference type="EMBL" id="HIU47772.1"/>
    </source>
</evidence>
<feature type="domain" description="YqgF/RNase H-like" evidence="6">
    <location>
        <begin position="1"/>
        <end position="101"/>
    </location>
</feature>
<dbReference type="InterPro" id="IPR037027">
    <property type="entry name" value="YqgF/RNaseH-like_dom_sf"/>
</dbReference>
<evidence type="ECO:0000256" key="4">
    <source>
        <dbReference type="ARBA" id="ARBA00022801"/>
    </source>
</evidence>
<reference evidence="7" key="1">
    <citation type="submission" date="2020-10" db="EMBL/GenBank/DDBJ databases">
        <authorList>
            <person name="Gilroy R."/>
        </authorList>
    </citation>
    <scope>NUCLEOTIDE SEQUENCE</scope>
    <source>
        <strain evidence="7">ChiSjej4B22-9803</strain>
    </source>
</reference>
<keyword evidence="3 5" id="KW-0540">Nuclease</keyword>
<dbReference type="CDD" id="cd16964">
    <property type="entry name" value="YqgF"/>
    <property type="match status" value="1"/>
</dbReference>
<dbReference type="InterPro" id="IPR012337">
    <property type="entry name" value="RNaseH-like_sf"/>
</dbReference>
<comment type="function">
    <text evidence="5">Could be a nuclease involved in processing of the 5'-end of pre-16S rRNA.</text>
</comment>
<dbReference type="GO" id="GO:0000967">
    <property type="term" value="P:rRNA 5'-end processing"/>
    <property type="evidence" value="ECO:0007669"/>
    <property type="project" value="UniProtKB-UniRule"/>
</dbReference>
<dbReference type="GO" id="GO:0005829">
    <property type="term" value="C:cytosol"/>
    <property type="evidence" value="ECO:0007669"/>
    <property type="project" value="TreeGrafter"/>
</dbReference>
<dbReference type="EC" id="3.1.-.-" evidence="5"/>
<evidence type="ECO:0000256" key="1">
    <source>
        <dbReference type="ARBA" id="ARBA00022490"/>
    </source>
</evidence>
<evidence type="ECO:0000256" key="3">
    <source>
        <dbReference type="ARBA" id="ARBA00022722"/>
    </source>
</evidence>
<dbReference type="EMBL" id="DVND01000008">
    <property type="protein sequence ID" value="HIU47772.1"/>
    <property type="molecule type" value="Genomic_DNA"/>
</dbReference>
<evidence type="ECO:0000256" key="5">
    <source>
        <dbReference type="HAMAP-Rule" id="MF_00651"/>
    </source>
</evidence>
<dbReference type="HAMAP" id="MF_00651">
    <property type="entry name" value="Nuclease_YqgF"/>
    <property type="match status" value="1"/>
</dbReference>
<organism evidence="7 8">
    <name type="scientific">Candidatus Avimonoglobus intestinipullorum</name>
    <dbReference type="NCBI Taxonomy" id="2840699"/>
    <lineage>
        <taxon>Bacteria</taxon>
        <taxon>Bacillati</taxon>
        <taxon>Bacillota</taxon>
        <taxon>Clostridia</taxon>
        <taxon>Eubacteriales</taxon>
        <taxon>Candidatus Avimonoglobus</taxon>
    </lineage>
</organism>
<dbReference type="SMART" id="SM00732">
    <property type="entry name" value="YqgFc"/>
    <property type="match status" value="1"/>
</dbReference>
<protein>
    <recommendedName>
        <fullName evidence="5">Putative pre-16S rRNA nuclease</fullName>
        <ecNumber evidence="5">3.1.-.-</ecNumber>
    </recommendedName>
</protein>
<dbReference type="NCBIfam" id="TIGR00250">
    <property type="entry name" value="RNAse_H_YqgF"/>
    <property type="match status" value="1"/>
</dbReference>
<dbReference type="PANTHER" id="PTHR33317">
    <property type="entry name" value="POLYNUCLEOTIDYL TRANSFERASE, RIBONUCLEASE H-LIKE SUPERFAMILY PROTEIN"/>
    <property type="match status" value="1"/>
</dbReference>
<evidence type="ECO:0000259" key="6">
    <source>
        <dbReference type="SMART" id="SM00732"/>
    </source>
</evidence>
<dbReference type="SUPFAM" id="SSF53098">
    <property type="entry name" value="Ribonuclease H-like"/>
    <property type="match status" value="1"/>
</dbReference>
<dbReference type="GO" id="GO:0016788">
    <property type="term" value="F:hydrolase activity, acting on ester bonds"/>
    <property type="evidence" value="ECO:0007669"/>
    <property type="project" value="UniProtKB-UniRule"/>
</dbReference>
<comment type="subcellular location">
    <subcellularLocation>
        <location evidence="5">Cytoplasm</location>
    </subcellularLocation>
</comment>
<dbReference type="InterPro" id="IPR006641">
    <property type="entry name" value="YqgF/RNaseH-like_dom"/>
</dbReference>
<evidence type="ECO:0000256" key="2">
    <source>
        <dbReference type="ARBA" id="ARBA00022517"/>
    </source>
</evidence>
<dbReference type="GO" id="GO:0004518">
    <property type="term" value="F:nuclease activity"/>
    <property type="evidence" value="ECO:0007669"/>
    <property type="project" value="UniProtKB-KW"/>
</dbReference>
<dbReference type="Gene3D" id="3.30.420.140">
    <property type="entry name" value="YqgF/RNase H-like domain"/>
    <property type="match status" value="1"/>
</dbReference>
<dbReference type="AlphaFoldDB" id="A0A9D1LTM1"/>
<comment type="caution">
    <text evidence="7">The sequence shown here is derived from an EMBL/GenBank/DDBJ whole genome shotgun (WGS) entry which is preliminary data.</text>
</comment>
<dbReference type="Pfam" id="PF03652">
    <property type="entry name" value="RuvX"/>
    <property type="match status" value="1"/>
</dbReference>
<dbReference type="Proteomes" id="UP000824111">
    <property type="component" value="Unassembled WGS sequence"/>
</dbReference>
<proteinExistence type="inferred from homology"/>
<comment type="similarity">
    <text evidence="5">Belongs to the YqgF HJR family.</text>
</comment>
<dbReference type="PANTHER" id="PTHR33317:SF4">
    <property type="entry name" value="POLYNUCLEOTIDYL TRANSFERASE, RIBONUCLEASE H-LIKE SUPERFAMILY PROTEIN"/>
    <property type="match status" value="1"/>
</dbReference>
<accession>A0A9D1LTM1</accession>
<reference evidence="7" key="2">
    <citation type="journal article" date="2021" name="PeerJ">
        <title>Extensive microbial diversity within the chicken gut microbiome revealed by metagenomics and culture.</title>
        <authorList>
            <person name="Gilroy R."/>
            <person name="Ravi A."/>
            <person name="Getino M."/>
            <person name="Pursley I."/>
            <person name="Horton D.L."/>
            <person name="Alikhan N.F."/>
            <person name="Baker D."/>
            <person name="Gharbi K."/>
            <person name="Hall N."/>
            <person name="Watson M."/>
            <person name="Adriaenssens E.M."/>
            <person name="Foster-Nyarko E."/>
            <person name="Jarju S."/>
            <person name="Secka A."/>
            <person name="Antonio M."/>
            <person name="Oren A."/>
            <person name="Chaudhuri R.R."/>
            <person name="La Ragione R."/>
            <person name="Hildebrand F."/>
            <person name="Pallen M.J."/>
        </authorList>
    </citation>
    <scope>NUCLEOTIDE SEQUENCE</scope>
    <source>
        <strain evidence="7">ChiSjej4B22-9803</strain>
    </source>
</reference>
<keyword evidence="1 5" id="KW-0963">Cytoplasm</keyword>